<accession>A0A6S6TSB4</accession>
<organism evidence="1">
    <name type="scientific">uncultured Aureispira sp</name>
    <dbReference type="NCBI Taxonomy" id="1331704"/>
    <lineage>
        <taxon>Bacteria</taxon>
        <taxon>Pseudomonadati</taxon>
        <taxon>Bacteroidota</taxon>
        <taxon>Saprospiria</taxon>
        <taxon>Saprospirales</taxon>
        <taxon>Saprospiraceae</taxon>
        <taxon>Aureispira</taxon>
        <taxon>environmental samples</taxon>
    </lineage>
</organism>
<gene>
    <name evidence="1" type="ORF">HELGO_WM17741</name>
</gene>
<reference evidence="1" key="1">
    <citation type="submission" date="2020-01" db="EMBL/GenBank/DDBJ databases">
        <authorList>
            <person name="Meier V. D."/>
            <person name="Meier V D."/>
        </authorList>
    </citation>
    <scope>NUCLEOTIDE SEQUENCE</scope>
    <source>
        <strain evidence="1">HLG_WM_MAG_10</strain>
    </source>
</reference>
<proteinExistence type="predicted"/>
<name>A0A6S6TSB4_9BACT</name>
<dbReference type="EMBL" id="CACVAQ010000271">
    <property type="protein sequence ID" value="CAA6819158.1"/>
    <property type="molecule type" value="Genomic_DNA"/>
</dbReference>
<sequence length="468" mass="55582">MNNSKLINILQTFSSKEKRHCRDWIACPINNQRQDVCDLYDFLWDMELKEQYLTKQLAWATIYPKATYTDGKMRQIIHRLLNAVEGFLIHEQLQTKKSRAAILLAESLKERALFKELNQVLKNTQKNVQKEAIHNWDSLRLNYELETLHFNASEQAQRTSALNLQELSDALDIQYFADKLRKACLLYSRLVVFKMNYQPKMLAVVLEQVKELGYLKIPAIGLYYYCYLAFTEVQKADEHFQKMMDYLTKYAPQFPPQEVRELYLLAINYTIKKLNDNSRWHLEKAFELYKTGITEGYLLEQGSITPFTYNNMVSIGIQMEQYKWVASFLHEYKDKISLEHRESIFQECLAKLYYAQKAYKKAQQLLVQIQVKDILRILSCKVMLLRIYYETGAFEALESLLDSLKMYLRRKDVVGYHKENYNNITKYMQKLIRVNPFDRQAKQKLKAEILETNILATKKWMLEQLELL</sequence>
<evidence type="ECO:0000313" key="1">
    <source>
        <dbReference type="EMBL" id="CAA6819158.1"/>
    </source>
</evidence>
<dbReference type="AlphaFoldDB" id="A0A6S6TSB4"/>
<protein>
    <submittedName>
        <fullName evidence="1">Uncharacterized protein</fullName>
    </submittedName>
</protein>